<dbReference type="EMBL" id="JBHTIS010000430">
    <property type="protein sequence ID" value="MFD1045846.1"/>
    <property type="molecule type" value="Genomic_DNA"/>
</dbReference>
<name>A0ABW3M5E9_9PSEU</name>
<evidence type="ECO:0000313" key="2">
    <source>
        <dbReference type="Proteomes" id="UP001597045"/>
    </source>
</evidence>
<accession>A0ABW3M5E9</accession>
<gene>
    <name evidence="1" type="ORF">ACFQ1S_09870</name>
</gene>
<keyword evidence="2" id="KW-1185">Reference proteome</keyword>
<proteinExistence type="predicted"/>
<organism evidence="1 2">
    <name type="scientific">Kibdelosporangium lantanae</name>
    <dbReference type="NCBI Taxonomy" id="1497396"/>
    <lineage>
        <taxon>Bacteria</taxon>
        <taxon>Bacillati</taxon>
        <taxon>Actinomycetota</taxon>
        <taxon>Actinomycetes</taxon>
        <taxon>Pseudonocardiales</taxon>
        <taxon>Pseudonocardiaceae</taxon>
        <taxon>Kibdelosporangium</taxon>
    </lineage>
</organism>
<comment type="caution">
    <text evidence="1">The sequence shown here is derived from an EMBL/GenBank/DDBJ whole genome shotgun (WGS) entry which is preliminary data.</text>
</comment>
<reference evidence="2" key="1">
    <citation type="journal article" date="2019" name="Int. J. Syst. Evol. Microbiol.">
        <title>The Global Catalogue of Microorganisms (GCM) 10K type strain sequencing project: providing services to taxonomists for standard genome sequencing and annotation.</title>
        <authorList>
            <consortium name="The Broad Institute Genomics Platform"/>
            <consortium name="The Broad Institute Genome Sequencing Center for Infectious Disease"/>
            <person name="Wu L."/>
            <person name="Ma J."/>
        </authorList>
    </citation>
    <scope>NUCLEOTIDE SEQUENCE [LARGE SCALE GENOMIC DNA]</scope>
    <source>
        <strain evidence="2">JCM 31486</strain>
    </source>
</reference>
<protein>
    <submittedName>
        <fullName evidence="1">Uncharacterized protein</fullName>
    </submittedName>
</protein>
<sequence length="46" mass="5089">MTYLLSPLAENVTGQIIRFAGGSLHIVRQAFESLVLEDSPTARWSL</sequence>
<evidence type="ECO:0000313" key="1">
    <source>
        <dbReference type="EMBL" id="MFD1045846.1"/>
    </source>
</evidence>
<dbReference type="Proteomes" id="UP001597045">
    <property type="component" value="Unassembled WGS sequence"/>
</dbReference>